<sequence>MNVALADASIAAWDAKYHYTAWRPITAIREADSDGNDATAADAAWTSLLITPPFPEYVSGHSTYSGAAETVLASAFGASTAFTISSQGLPGVERSFVSVHDAAEEAGRSRIYGGIHFEYANQAGLAAGRALGQKVLDTFASRTDTQAPKLLLDPSDGLVTGSNVTVGGRVLDALSGVAALQGAFDDAMPAAIAFDADGRFGVTTTFALDGSADGVHTLTLSASDARGNASAPLTFSFILDTRAPTIALTSLADGDTLSTASRLTGTADPTGSTLVSLAYAFDGGRTNPVSFDPASGQFDSALDLSSLGVGAHTLTLAALDAAGHRAVSTLNLTLPESIPLTITRTTPMRSARRSSRRSSSRGRSMSRR</sequence>
<evidence type="ECO:0000313" key="3">
    <source>
        <dbReference type="Proteomes" id="UP000886469"/>
    </source>
</evidence>
<dbReference type="InterPro" id="IPR036938">
    <property type="entry name" value="PAP2/HPO_sf"/>
</dbReference>
<dbReference type="PANTHER" id="PTHR34599">
    <property type="entry name" value="PEROXIDASE-RELATED"/>
    <property type="match status" value="1"/>
</dbReference>
<evidence type="ECO:0000313" key="2">
    <source>
        <dbReference type="EMBL" id="NMQ04208.1"/>
    </source>
</evidence>
<gene>
    <name evidence="2" type="ORF">E4Q08_02490</name>
</gene>
<organism evidence="2 3">
    <name type="scientific">Candidatus Accumulibacter contiguus</name>
    <dbReference type="NCBI Taxonomy" id="2954381"/>
    <lineage>
        <taxon>Bacteria</taxon>
        <taxon>Pseudomonadati</taxon>
        <taxon>Pseudomonadota</taxon>
        <taxon>Betaproteobacteria</taxon>
        <taxon>Candidatus Accumulibacter</taxon>
    </lineage>
</organism>
<dbReference type="Proteomes" id="UP000886469">
    <property type="component" value="Unassembled WGS sequence"/>
</dbReference>
<dbReference type="InterPro" id="IPR052559">
    <property type="entry name" value="V-haloperoxidase"/>
</dbReference>
<dbReference type="EMBL" id="SPMX01000006">
    <property type="protein sequence ID" value="NMQ04208.1"/>
    <property type="molecule type" value="Genomic_DNA"/>
</dbReference>
<dbReference type="Gene3D" id="2.60.40.10">
    <property type="entry name" value="Immunoglobulins"/>
    <property type="match status" value="1"/>
</dbReference>
<proteinExistence type="predicted"/>
<dbReference type="RefSeq" id="WP_169069203.1">
    <property type="nucleotide sequence ID" value="NZ_JAZKUC010000001.1"/>
</dbReference>
<evidence type="ECO:0000256" key="1">
    <source>
        <dbReference type="SAM" id="MobiDB-lite"/>
    </source>
</evidence>
<reference evidence="2" key="1">
    <citation type="submission" date="2019-03" db="EMBL/GenBank/DDBJ databases">
        <title>Metabolic reconstructions from genomes of highly enriched 'Candidatus Accumulibacter' and 'Candidatus Competibacter' bioreactor populations.</title>
        <authorList>
            <person name="Annavajhala M.K."/>
            <person name="Welles L."/>
            <person name="Abbas B."/>
            <person name="Sorokin D."/>
            <person name="Park H."/>
            <person name="Van Loosdrecht M."/>
            <person name="Chandran K."/>
        </authorList>
    </citation>
    <scope>NUCLEOTIDE SEQUENCE</scope>
    <source>
        <strain evidence="2">SBR_L</strain>
    </source>
</reference>
<dbReference type="PANTHER" id="PTHR34599:SF1">
    <property type="entry name" value="PHOSPHATIDIC ACID PHOSPHATASE TYPE 2_HALOPEROXIDASE DOMAIN-CONTAINING PROTEIN"/>
    <property type="match status" value="1"/>
</dbReference>
<dbReference type="Gene3D" id="1.10.606.20">
    <property type="match status" value="1"/>
</dbReference>
<dbReference type="SUPFAM" id="SSF48317">
    <property type="entry name" value="Acid phosphatase/Vanadium-dependent haloperoxidase"/>
    <property type="match status" value="1"/>
</dbReference>
<protein>
    <submittedName>
        <fullName evidence="2">Phosphatase PAP2 family protein</fullName>
    </submittedName>
</protein>
<dbReference type="CDD" id="cd03398">
    <property type="entry name" value="PAP2_haloperoxidase"/>
    <property type="match status" value="1"/>
</dbReference>
<keyword evidence="3" id="KW-1185">Reference proteome</keyword>
<accession>A0ABX1T3J0</accession>
<feature type="region of interest" description="Disordered" evidence="1">
    <location>
        <begin position="341"/>
        <end position="368"/>
    </location>
</feature>
<name>A0ABX1T3J0_9PROT</name>
<dbReference type="InterPro" id="IPR013783">
    <property type="entry name" value="Ig-like_fold"/>
</dbReference>
<comment type="caution">
    <text evidence="2">The sequence shown here is derived from an EMBL/GenBank/DDBJ whole genome shotgun (WGS) entry which is preliminary data.</text>
</comment>
<feature type="compositionally biased region" description="Basic residues" evidence="1">
    <location>
        <begin position="350"/>
        <end position="368"/>
    </location>
</feature>